<proteinExistence type="predicted"/>
<dbReference type="EMBL" id="UZAH01034034">
    <property type="protein sequence ID" value="VDP32895.1"/>
    <property type="molecule type" value="Genomic_DNA"/>
</dbReference>
<gene>
    <name evidence="1" type="ORF">HPBE_LOCUS22492</name>
</gene>
<sequence>MRFRDSVLMMVGDFAAMKRASDFSPTVAPTASDGGMPPDCRGSLHHKERLARAWHHRAQRINSPVPIIDAKLYVKARRRMTAPLVSNVAASAMLRRKLEKLLEERRTASDDEALKVGGERIELCWAGKLM</sequence>
<dbReference type="Proteomes" id="UP000050761">
    <property type="component" value="Unassembled WGS sequence"/>
</dbReference>
<dbReference type="OrthoDB" id="5875220at2759"/>
<reference evidence="1 2" key="1">
    <citation type="submission" date="2018-11" db="EMBL/GenBank/DDBJ databases">
        <authorList>
            <consortium name="Pathogen Informatics"/>
        </authorList>
    </citation>
    <scope>NUCLEOTIDE SEQUENCE [LARGE SCALE GENOMIC DNA]</scope>
</reference>
<protein>
    <submittedName>
        <fullName evidence="1 3">Uncharacterized protein</fullName>
    </submittedName>
</protein>
<accession>A0A3P8DMG6</accession>
<evidence type="ECO:0000313" key="2">
    <source>
        <dbReference type="Proteomes" id="UP000050761"/>
    </source>
</evidence>
<accession>A0A183GIM4</accession>
<keyword evidence="2" id="KW-1185">Reference proteome</keyword>
<dbReference type="AlphaFoldDB" id="A0A183GIM4"/>
<name>A0A183GIM4_HELPZ</name>
<reference evidence="3" key="2">
    <citation type="submission" date="2019-09" db="UniProtKB">
        <authorList>
            <consortium name="WormBaseParasite"/>
        </authorList>
    </citation>
    <scope>IDENTIFICATION</scope>
</reference>
<evidence type="ECO:0000313" key="3">
    <source>
        <dbReference type="WBParaSite" id="HPBE_0002249301-mRNA-1"/>
    </source>
</evidence>
<organism evidence="2 3">
    <name type="scientific">Heligmosomoides polygyrus</name>
    <name type="common">Parasitic roundworm</name>
    <dbReference type="NCBI Taxonomy" id="6339"/>
    <lineage>
        <taxon>Eukaryota</taxon>
        <taxon>Metazoa</taxon>
        <taxon>Ecdysozoa</taxon>
        <taxon>Nematoda</taxon>
        <taxon>Chromadorea</taxon>
        <taxon>Rhabditida</taxon>
        <taxon>Rhabditina</taxon>
        <taxon>Rhabditomorpha</taxon>
        <taxon>Strongyloidea</taxon>
        <taxon>Heligmosomidae</taxon>
        <taxon>Heligmosomoides</taxon>
    </lineage>
</organism>
<dbReference type="WBParaSite" id="HPBE_0002249301-mRNA-1">
    <property type="protein sequence ID" value="HPBE_0002249301-mRNA-1"/>
    <property type="gene ID" value="HPBE_0002249301"/>
</dbReference>
<evidence type="ECO:0000313" key="1">
    <source>
        <dbReference type="EMBL" id="VDP32895.1"/>
    </source>
</evidence>